<evidence type="ECO:0000313" key="3">
    <source>
        <dbReference type="Proteomes" id="UP000324897"/>
    </source>
</evidence>
<dbReference type="AlphaFoldDB" id="A0A5J9VUW9"/>
<gene>
    <name evidence="2" type="ORF">EJB05_12978</name>
</gene>
<dbReference type="SUPFAM" id="SSF52047">
    <property type="entry name" value="RNI-like"/>
    <property type="match status" value="1"/>
</dbReference>
<organism evidence="2 3">
    <name type="scientific">Eragrostis curvula</name>
    <name type="common">weeping love grass</name>
    <dbReference type="NCBI Taxonomy" id="38414"/>
    <lineage>
        <taxon>Eukaryota</taxon>
        <taxon>Viridiplantae</taxon>
        <taxon>Streptophyta</taxon>
        <taxon>Embryophyta</taxon>
        <taxon>Tracheophyta</taxon>
        <taxon>Spermatophyta</taxon>
        <taxon>Magnoliopsida</taxon>
        <taxon>Liliopsida</taxon>
        <taxon>Poales</taxon>
        <taxon>Poaceae</taxon>
        <taxon>PACMAD clade</taxon>
        <taxon>Chloridoideae</taxon>
        <taxon>Eragrostideae</taxon>
        <taxon>Eragrostidinae</taxon>
        <taxon>Eragrostis</taxon>
    </lineage>
</organism>
<dbReference type="EMBL" id="RWGY01000007">
    <property type="protein sequence ID" value="TVU39553.1"/>
    <property type="molecule type" value="Genomic_DNA"/>
</dbReference>
<dbReference type="InterPro" id="IPR055302">
    <property type="entry name" value="F-box_dom-containing"/>
</dbReference>
<evidence type="ECO:0000259" key="1">
    <source>
        <dbReference type="Pfam" id="PF08387"/>
    </source>
</evidence>
<dbReference type="Gramene" id="TVU39553">
    <property type="protein sequence ID" value="TVU39553"/>
    <property type="gene ID" value="EJB05_12978"/>
</dbReference>
<keyword evidence="3" id="KW-1185">Reference proteome</keyword>
<dbReference type="PANTHER" id="PTHR32141">
    <property type="match status" value="1"/>
</dbReference>
<protein>
    <recommendedName>
        <fullName evidence="1">FBD domain-containing protein</fullName>
    </recommendedName>
</protein>
<accession>A0A5J9VUW9</accession>
<dbReference type="PANTHER" id="PTHR32141:SF179">
    <property type="entry name" value="F-BOX DOMAIN-CONTAINING PROTEIN"/>
    <property type="match status" value="1"/>
</dbReference>
<dbReference type="InterPro" id="IPR006566">
    <property type="entry name" value="FBD"/>
</dbReference>
<comment type="caution">
    <text evidence="2">The sequence shown here is derived from an EMBL/GenBank/DDBJ whole genome shotgun (WGS) entry which is preliminary data.</text>
</comment>
<dbReference type="Pfam" id="PF08387">
    <property type="entry name" value="FBD"/>
    <property type="match status" value="1"/>
</dbReference>
<reference evidence="2 3" key="1">
    <citation type="journal article" date="2019" name="Sci. Rep.">
        <title>A high-quality genome of Eragrostis curvula grass provides insights into Poaceae evolution and supports new strategies to enhance forage quality.</title>
        <authorList>
            <person name="Carballo J."/>
            <person name="Santos B.A.C.M."/>
            <person name="Zappacosta D."/>
            <person name="Garbus I."/>
            <person name="Selva J.P."/>
            <person name="Gallo C.A."/>
            <person name="Diaz A."/>
            <person name="Albertini E."/>
            <person name="Caccamo M."/>
            <person name="Echenique V."/>
        </authorList>
    </citation>
    <scope>NUCLEOTIDE SEQUENCE [LARGE SCALE GENOMIC DNA]</scope>
    <source>
        <strain evidence="3">cv. Victoria</strain>
        <tissue evidence="2">Leaf</tissue>
    </source>
</reference>
<sequence>MPLQQAPGIATKNSIASTFRFSSTLIVATISSCQILDGTVETLQFPQLKQLGLHHVQISEQMQAFTMVAGNVKILAIHNFRLSLDMVICLIQSFACLEKLYIQTSNVPDGKNLWRHKHRDLIKHLNIRLKTIVLKKYRGVKSQASFATFFILNAKMLEFMVFEGRPYDDMRKFLAEQKKLLQLEKRASRGAQFHYTTTGCEHYFPHIKHVRDLSRADPFQCTC</sequence>
<dbReference type="Proteomes" id="UP000324897">
    <property type="component" value="Chromosome 4"/>
</dbReference>
<evidence type="ECO:0000313" key="2">
    <source>
        <dbReference type="EMBL" id="TVU39553.1"/>
    </source>
</evidence>
<feature type="non-terminal residue" evidence="2">
    <location>
        <position position="1"/>
    </location>
</feature>
<proteinExistence type="predicted"/>
<name>A0A5J9VUW9_9POAL</name>
<feature type="domain" description="FBD" evidence="1">
    <location>
        <begin position="121"/>
        <end position="162"/>
    </location>
</feature>
<dbReference type="OrthoDB" id="1425134at2759"/>